<dbReference type="Proteomes" id="UP001331761">
    <property type="component" value="Unassembled WGS sequence"/>
</dbReference>
<protein>
    <submittedName>
        <fullName evidence="2">Uncharacterized protein</fullName>
    </submittedName>
</protein>
<feature type="compositionally biased region" description="Basic residues" evidence="1">
    <location>
        <begin position="267"/>
        <end position="288"/>
    </location>
</feature>
<evidence type="ECO:0000313" key="2">
    <source>
        <dbReference type="EMBL" id="KAK5985486.1"/>
    </source>
</evidence>
<sequence length="343" mass="37837">MDPVTPTVTSAPIGNSKRPPKPPQPPGNVQPEKPGTSRKRMPSDENLDAPTVSKKGRASGTLLKELLQQASKTLHLAASKVDDFAPAVVSSSLALEKIECLEQRIGQYEESNKEVLRQLKTAAEGFPNVGQQLSTVLTNTEGTAKASEIMENHRALGIRLDEILHHVREIDEKLDVPDLKKIASEMNLLNNRMAALEKQLHHTSQGSTSAAPVLTPHRSDSRDADDSNRKSVPAQSSEKHSSRDTAHDQPTGRDRHATPHEDSCRAYSKKPRRSTPSRSSHHTRTPRARSRDRSHSSPSKSSRSVQSAKGICRSPTSGDLRRNPSPRRARQTPRSDDEHRTRK</sequence>
<feature type="non-terminal residue" evidence="2">
    <location>
        <position position="343"/>
    </location>
</feature>
<proteinExistence type="predicted"/>
<accession>A0AAN8ITK9</accession>
<feature type="region of interest" description="Disordered" evidence="1">
    <location>
        <begin position="199"/>
        <end position="343"/>
    </location>
</feature>
<dbReference type="AlphaFoldDB" id="A0AAN8ITK9"/>
<gene>
    <name evidence="2" type="ORF">GCK32_018411</name>
</gene>
<comment type="caution">
    <text evidence="2">The sequence shown here is derived from an EMBL/GenBank/DDBJ whole genome shotgun (WGS) entry which is preliminary data.</text>
</comment>
<reference evidence="2 3" key="1">
    <citation type="submission" date="2019-10" db="EMBL/GenBank/DDBJ databases">
        <title>Assembly and Annotation for the nematode Trichostrongylus colubriformis.</title>
        <authorList>
            <person name="Martin J."/>
        </authorList>
    </citation>
    <scope>NUCLEOTIDE SEQUENCE [LARGE SCALE GENOMIC DNA]</scope>
    <source>
        <strain evidence="2">G859</strain>
        <tissue evidence="2">Whole worm</tissue>
    </source>
</reference>
<evidence type="ECO:0000313" key="3">
    <source>
        <dbReference type="Proteomes" id="UP001331761"/>
    </source>
</evidence>
<evidence type="ECO:0000256" key="1">
    <source>
        <dbReference type="SAM" id="MobiDB-lite"/>
    </source>
</evidence>
<feature type="compositionally biased region" description="Low complexity" evidence="1">
    <location>
        <begin position="296"/>
        <end position="307"/>
    </location>
</feature>
<feature type="compositionally biased region" description="Basic and acidic residues" evidence="1">
    <location>
        <begin position="237"/>
        <end position="264"/>
    </location>
</feature>
<organism evidence="2 3">
    <name type="scientific">Trichostrongylus colubriformis</name>
    <name type="common">Black scour worm</name>
    <dbReference type="NCBI Taxonomy" id="6319"/>
    <lineage>
        <taxon>Eukaryota</taxon>
        <taxon>Metazoa</taxon>
        <taxon>Ecdysozoa</taxon>
        <taxon>Nematoda</taxon>
        <taxon>Chromadorea</taxon>
        <taxon>Rhabditida</taxon>
        <taxon>Rhabditina</taxon>
        <taxon>Rhabditomorpha</taxon>
        <taxon>Strongyloidea</taxon>
        <taxon>Trichostrongylidae</taxon>
        <taxon>Trichostrongylus</taxon>
    </lineage>
</organism>
<feature type="compositionally biased region" description="Polar residues" evidence="1">
    <location>
        <begin position="1"/>
        <end position="13"/>
    </location>
</feature>
<feature type="compositionally biased region" description="Basic and acidic residues" evidence="1">
    <location>
        <begin position="333"/>
        <end position="343"/>
    </location>
</feature>
<feature type="compositionally biased region" description="Basic and acidic residues" evidence="1">
    <location>
        <begin position="217"/>
        <end position="229"/>
    </location>
</feature>
<dbReference type="EMBL" id="WIXE01001662">
    <property type="protein sequence ID" value="KAK5985486.1"/>
    <property type="molecule type" value="Genomic_DNA"/>
</dbReference>
<name>A0AAN8ITK9_TRICO</name>
<keyword evidence="3" id="KW-1185">Reference proteome</keyword>
<feature type="region of interest" description="Disordered" evidence="1">
    <location>
        <begin position="1"/>
        <end position="57"/>
    </location>
</feature>